<dbReference type="PANTHER" id="PTHR31468">
    <property type="entry name" value="1,3-BETA-GLUCANOSYLTRANSFERASE GAS1"/>
    <property type="match status" value="1"/>
</dbReference>
<keyword evidence="4" id="KW-0325">Glycoprotein</keyword>
<accession>F0WR15</accession>
<dbReference type="HOGENOM" id="CLU_025302_1_0_1"/>
<evidence type="ECO:0000256" key="4">
    <source>
        <dbReference type="ARBA" id="ARBA00023180"/>
    </source>
</evidence>
<reference evidence="6" key="2">
    <citation type="submission" date="2011-02" db="EMBL/GenBank/DDBJ databases">
        <authorList>
            <person name="MacLean D."/>
        </authorList>
    </citation>
    <scope>NUCLEOTIDE SEQUENCE</scope>
</reference>
<reference evidence="6" key="1">
    <citation type="journal article" date="2011" name="PLoS Biol.">
        <title>Gene gain and loss during evolution of obligate parasitism in the white rust pathogen of Arabidopsis thaliana.</title>
        <authorList>
            <person name="Kemen E."/>
            <person name="Gardiner A."/>
            <person name="Schultz-Larsen T."/>
            <person name="Kemen A.C."/>
            <person name="Balmuth A.L."/>
            <person name="Robert-Seilaniantz A."/>
            <person name="Bailey K."/>
            <person name="Holub E."/>
            <person name="Studholme D.J."/>
            <person name="Maclean D."/>
            <person name="Jones J.D."/>
        </authorList>
    </citation>
    <scope>NUCLEOTIDE SEQUENCE</scope>
</reference>
<name>F0WR15_9STRA</name>
<gene>
    <name evidence="6" type="primary">AlNc14C206G8823</name>
    <name evidence="6" type="ORF">ALNC14_099190</name>
</gene>
<dbReference type="GO" id="GO:0016787">
    <property type="term" value="F:hydrolase activity"/>
    <property type="evidence" value="ECO:0007669"/>
    <property type="project" value="UniProtKB-KW"/>
</dbReference>
<dbReference type="EMBL" id="FR824251">
    <property type="protein sequence ID" value="CCA23775.1"/>
    <property type="molecule type" value="Genomic_DNA"/>
</dbReference>
<evidence type="ECO:0000256" key="2">
    <source>
        <dbReference type="ARBA" id="ARBA00022729"/>
    </source>
</evidence>
<dbReference type="GO" id="GO:0034411">
    <property type="term" value="P:cell wall (1-&gt;3)-beta-D-glucan biosynthetic process"/>
    <property type="evidence" value="ECO:0007669"/>
    <property type="project" value="TreeGrafter"/>
</dbReference>
<dbReference type="InterPro" id="IPR017853">
    <property type="entry name" value="GH"/>
</dbReference>
<protein>
    <submittedName>
        <fullName evidence="6">Glycoside hydrolase putative</fullName>
    </submittedName>
</protein>
<sequence length="404" mass="45260">MSSRSCILLLILVVIHAIHCSCGPITIQGYKMFDAAGNYFPVRGMDYFPRPNSGLLNENNYDWFTDDHIDVWENHIAEFKALNVNAIRLYAVDPSKSHDKFMCALEAAGIYVIVDLAASCENCAITNETAPNCYPKQLKTRGEFIISAFAKYENVLGFSAGNEVNLVVSDWTINAACQKKFIRDMRNYIQSCSSSMRSIPVGLAVADMDRVNNAQYYNCRTNASDTLENAEWFGLNAYLFCDGSYTDRQTPHPGFSGLLRDIQTTQPSIPMLLTEYGCLDASFPTSGEYSAQRTWIQTAWLHSALFREIFNGGFVFEFSTEKANSQLTSDFPFKSFGPQNYGTGRTLTVYRMNSARSPLPKNQAKVHLHHPRAVPNLHHALPTLQRSLPTTGMESSKSKVLPVR</sequence>
<dbReference type="SUPFAM" id="SSF51445">
    <property type="entry name" value="(Trans)glycosidases"/>
    <property type="match status" value="1"/>
</dbReference>
<keyword evidence="6" id="KW-0378">Hydrolase</keyword>
<dbReference type="GO" id="GO:0042124">
    <property type="term" value="F:1,3-beta-glucanosyltransferase activity"/>
    <property type="evidence" value="ECO:0007669"/>
    <property type="project" value="TreeGrafter"/>
</dbReference>
<evidence type="ECO:0000313" key="6">
    <source>
        <dbReference type="EMBL" id="CCA23775.1"/>
    </source>
</evidence>
<comment type="similarity">
    <text evidence="1">Belongs to the glycosyl hydrolase 72 family.</text>
</comment>
<keyword evidence="3" id="KW-1015">Disulfide bond</keyword>
<dbReference type="InterPro" id="IPR004886">
    <property type="entry name" value="Glucanosyltransferase"/>
</dbReference>
<dbReference type="GO" id="GO:0005886">
    <property type="term" value="C:plasma membrane"/>
    <property type="evidence" value="ECO:0007669"/>
    <property type="project" value="TreeGrafter"/>
</dbReference>
<dbReference type="Gene3D" id="3.20.20.80">
    <property type="entry name" value="Glycosidases"/>
    <property type="match status" value="1"/>
</dbReference>
<feature type="chain" id="PRO_5025486965" evidence="5">
    <location>
        <begin position="21"/>
        <end position="404"/>
    </location>
</feature>
<organism evidence="6">
    <name type="scientific">Albugo laibachii Nc14</name>
    <dbReference type="NCBI Taxonomy" id="890382"/>
    <lineage>
        <taxon>Eukaryota</taxon>
        <taxon>Sar</taxon>
        <taxon>Stramenopiles</taxon>
        <taxon>Oomycota</taxon>
        <taxon>Peronosporomycetes</taxon>
        <taxon>Albuginales</taxon>
        <taxon>Albuginaceae</taxon>
        <taxon>Albugo</taxon>
    </lineage>
</organism>
<dbReference type="Pfam" id="PF03198">
    <property type="entry name" value="Glyco_hydro_72"/>
    <property type="match status" value="1"/>
</dbReference>
<dbReference type="PANTHER" id="PTHR31468:SF2">
    <property type="entry name" value="1,3-BETA-GLUCANOSYLTRANSFERASE GAS1"/>
    <property type="match status" value="1"/>
</dbReference>
<proteinExistence type="inferred from homology"/>
<feature type="signal peptide" evidence="5">
    <location>
        <begin position="1"/>
        <end position="20"/>
    </location>
</feature>
<keyword evidence="2 5" id="KW-0732">Signal</keyword>
<evidence type="ECO:0000256" key="1">
    <source>
        <dbReference type="ARBA" id="ARBA00007528"/>
    </source>
</evidence>
<evidence type="ECO:0000256" key="5">
    <source>
        <dbReference type="SAM" id="SignalP"/>
    </source>
</evidence>
<evidence type="ECO:0000256" key="3">
    <source>
        <dbReference type="ARBA" id="ARBA00023157"/>
    </source>
</evidence>
<dbReference type="AlphaFoldDB" id="F0WR15"/>